<feature type="coiled-coil region" evidence="5">
    <location>
        <begin position="265"/>
        <end position="318"/>
    </location>
</feature>
<keyword evidence="4" id="KW-0007">Acetylation</keyword>
<gene>
    <name evidence="7" type="ORF">HPULCUR_003081</name>
</gene>
<comment type="caution">
    <text evidence="7">The sequence shown here is derived from an EMBL/GenBank/DDBJ whole genome shotgun (WGS) entry which is preliminary data.</text>
</comment>
<dbReference type="Pfam" id="PF12848">
    <property type="entry name" value="ABC_tran_Xtn"/>
    <property type="match status" value="1"/>
</dbReference>
<evidence type="ECO:0000256" key="3">
    <source>
        <dbReference type="ARBA" id="ARBA00022840"/>
    </source>
</evidence>
<dbReference type="InterPro" id="IPR032781">
    <property type="entry name" value="ABC_tran_Xtn"/>
</dbReference>
<organism evidence="7 8">
    <name type="scientific">Helicostylum pulchrum</name>
    <dbReference type="NCBI Taxonomy" id="562976"/>
    <lineage>
        <taxon>Eukaryota</taxon>
        <taxon>Fungi</taxon>
        <taxon>Fungi incertae sedis</taxon>
        <taxon>Mucoromycota</taxon>
        <taxon>Mucoromycotina</taxon>
        <taxon>Mucoromycetes</taxon>
        <taxon>Mucorales</taxon>
        <taxon>Mucorineae</taxon>
        <taxon>Mucoraceae</taxon>
        <taxon>Helicostylum</taxon>
    </lineage>
</organism>
<keyword evidence="8" id="KW-1185">Reference proteome</keyword>
<sequence>MSLQLIRKAVPGADEAIVEYIEGYLRENDFEDDEDAITDFIKPILIDAGGDEDKINELCEHLSELLQANQRVTAPAKLSKLEHSFTMNNQTGISATSSLGKGAVDLEHSSGRRVQSQVNQDKLRKAELKIAAKMAKRSEKNNVKIEYEASRLLNEQKALQEEYKMYNPILDYTTTKGKNKDIKIENFDISFAGRRILTDANLTVAFGRRYGVVGKNGIGKSTLLRAMSRREISVPAHISLLYVEQEVVGDDTSALDVVLRADVWREHLLEKERNLSRRISEIEAEQNDDDEDLTEEEKRELDAERDRLDIEIKEVFAKLTEIESDKAESKASAILAGLGFSTAEQKRPTREFSGGWRMRISLARALFCKPDVLMLDEPDNMLDIPAIVWLESYLKTWTNTLLVVSHDREFLDEVATDILYMHSEKLEYYKGNFTNFHATREERRKAQLREYESQEQFRKHLQDFIDRWRYNAKRAPQAQSKIKILEKLPVLEPPEAEKLITFQFSNPDQLSPPILQMSEVTFGYTPEKTILKHVNIDLRMDSRIAVVGPNGAGKSTMLKLLTEENKPSSGTVHRNGRLRIAYFTQHHIDQLDLTKNAVGFMADQFPGKSEEEYRRHLGSFGITGMVGLQIMKTLSGGQKSRVAFACLSMQNPHILVLDEPTNHLDIESMDALQEALAQFKGGVIIVSHDERFINTVCKEIWICESGILTKFEGTIKEYKNFICPKETP</sequence>
<name>A0ABP9XSB9_9FUNG</name>
<dbReference type="CDD" id="cd03221">
    <property type="entry name" value="ABCF_EF-3"/>
    <property type="match status" value="2"/>
</dbReference>
<dbReference type="EMBL" id="BAABUJ010000008">
    <property type="protein sequence ID" value="GAA5797689.1"/>
    <property type="molecule type" value="Genomic_DNA"/>
</dbReference>
<accession>A0ABP9XSB9</accession>
<keyword evidence="3" id="KW-0067">ATP-binding</keyword>
<feature type="domain" description="ABC transporter" evidence="6">
    <location>
        <begin position="515"/>
        <end position="727"/>
    </location>
</feature>
<evidence type="ECO:0000313" key="7">
    <source>
        <dbReference type="EMBL" id="GAA5797689.1"/>
    </source>
</evidence>
<keyword evidence="5" id="KW-0175">Coiled coil</keyword>
<dbReference type="PROSITE" id="PS00211">
    <property type="entry name" value="ABC_TRANSPORTER_1"/>
    <property type="match status" value="2"/>
</dbReference>
<dbReference type="InterPro" id="IPR003593">
    <property type="entry name" value="AAA+_ATPase"/>
</dbReference>
<dbReference type="SMART" id="SM00382">
    <property type="entry name" value="AAA"/>
    <property type="match status" value="2"/>
</dbReference>
<dbReference type="InterPro" id="IPR058770">
    <property type="entry name" value="PWI_ABCF3"/>
</dbReference>
<proteinExistence type="predicted"/>
<evidence type="ECO:0000256" key="2">
    <source>
        <dbReference type="ARBA" id="ARBA00022741"/>
    </source>
</evidence>
<dbReference type="PANTHER" id="PTHR19211">
    <property type="entry name" value="ATP-BINDING TRANSPORT PROTEIN-RELATED"/>
    <property type="match status" value="1"/>
</dbReference>
<dbReference type="PANTHER" id="PTHR19211:SF117">
    <property type="entry name" value="ATP-BINDING CASSETTE SUB-FAMILY F MEMBER 3"/>
    <property type="match status" value="1"/>
</dbReference>
<evidence type="ECO:0000256" key="4">
    <source>
        <dbReference type="ARBA" id="ARBA00022990"/>
    </source>
</evidence>
<dbReference type="InterPro" id="IPR017871">
    <property type="entry name" value="ABC_transporter-like_CS"/>
</dbReference>
<evidence type="ECO:0000256" key="5">
    <source>
        <dbReference type="SAM" id="Coils"/>
    </source>
</evidence>
<evidence type="ECO:0000256" key="1">
    <source>
        <dbReference type="ARBA" id="ARBA00022737"/>
    </source>
</evidence>
<reference evidence="7 8" key="1">
    <citation type="submission" date="2024-04" db="EMBL/GenBank/DDBJ databases">
        <title>genome sequences of Mucor flavus KT1a and Helicostylum pulchrum KT1b strains isolation_sourced from the surface of a dry-aged beef.</title>
        <authorList>
            <person name="Toyotome T."/>
            <person name="Hosono M."/>
            <person name="Torimaru M."/>
            <person name="Fukuda K."/>
            <person name="Mikami N."/>
        </authorList>
    </citation>
    <scope>NUCLEOTIDE SEQUENCE [LARGE SCALE GENOMIC DNA]</scope>
    <source>
        <strain evidence="7 8">KT1b</strain>
    </source>
</reference>
<dbReference type="Gene3D" id="3.40.50.300">
    <property type="entry name" value="P-loop containing nucleotide triphosphate hydrolases"/>
    <property type="match status" value="2"/>
</dbReference>
<evidence type="ECO:0000259" key="6">
    <source>
        <dbReference type="PROSITE" id="PS50893"/>
    </source>
</evidence>
<dbReference type="InterPro" id="IPR003439">
    <property type="entry name" value="ABC_transporter-like_ATP-bd"/>
</dbReference>
<keyword evidence="2" id="KW-0547">Nucleotide-binding</keyword>
<dbReference type="Pfam" id="PF26051">
    <property type="entry name" value="PWI_ABCF3"/>
    <property type="match status" value="1"/>
</dbReference>
<keyword evidence="1" id="KW-0677">Repeat</keyword>
<evidence type="ECO:0000313" key="8">
    <source>
        <dbReference type="Proteomes" id="UP001476247"/>
    </source>
</evidence>
<dbReference type="SUPFAM" id="SSF52540">
    <property type="entry name" value="P-loop containing nucleoside triphosphate hydrolases"/>
    <property type="match status" value="2"/>
</dbReference>
<feature type="domain" description="ABC transporter" evidence="6">
    <location>
        <begin position="182"/>
        <end position="448"/>
    </location>
</feature>
<protein>
    <recommendedName>
        <fullName evidence="6">ABC transporter domain-containing protein</fullName>
    </recommendedName>
</protein>
<dbReference type="InterPro" id="IPR050611">
    <property type="entry name" value="ABCF"/>
</dbReference>
<dbReference type="Proteomes" id="UP001476247">
    <property type="component" value="Unassembled WGS sequence"/>
</dbReference>
<dbReference type="PROSITE" id="PS50893">
    <property type="entry name" value="ABC_TRANSPORTER_2"/>
    <property type="match status" value="2"/>
</dbReference>
<dbReference type="Pfam" id="PF00005">
    <property type="entry name" value="ABC_tran"/>
    <property type="match status" value="2"/>
</dbReference>
<dbReference type="InterPro" id="IPR027417">
    <property type="entry name" value="P-loop_NTPase"/>
</dbReference>